<dbReference type="AlphaFoldDB" id="A0A0V0RCW1"/>
<name>A0A0V0RCW1_9BILA</name>
<accession>A0A0V0RCW1</accession>
<evidence type="ECO:0000313" key="2">
    <source>
        <dbReference type="Proteomes" id="UP000054630"/>
    </source>
</evidence>
<dbReference type="EMBL" id="JYDL01000572">
    <property type="protein sequence ID" value="KRX12268.1"/>
    <property type="molecule type" value="Genomic_DNA"/>
</dbReference>
<evidence type="ECO:0000313" key="1">
    <source>
        <dbReference type="EMBL" id="KRX12268.1"/>
    </source>
</evidence>
<comment type="caution">
    <text evidence="1">The sequence shown here is derived from an EMBL/GenBank/DDBJ whole genome shotgun (WGS) entry which is preliminary data.</text>
</comment>
<gene>
    <name evidence="1" type="ORF">T07_3305</name>
</gene>
<reference evidence="1 2" key="1">
    <citation type="submission" date="2015-01" db="EMBL/GenBank/DDBJ databases">
        <title>Evolution of Trichinella species and genotypes.</title>
        <authorList>
            <person name="Korhonen P.K."/>
            <person name="Edoardo P."/>
            <person name="Giuseppe L.R."/>
            <person name="Gasser R.B."/>
        </authorList>
    </citation>
    <scope>NUCLEOTIDE SEQUENCE [LARGE SCALE GENOMIC DNA]</scope>
    <source>
        <strain evidence="1">ISS37</strain>
    </source>
</reference>
<organism evidence="1 2">
    <name type="scientific">Trichinella nelsoni</name>
    <dbReference type="NCBI Taxonomy" id="6336"/>
    <lineage>
        <taxon>Eukaryota</taxon>
        <taxon>Metazoa</taxon>
        <taxon>Ecdysozoa</taxon>
        <taxon>Nematoda</taxon>
        <taxon>Enoplea</taxon>
        <taxon>Dorylaimia</taxon>
        <taxon>Trichinellida</taxon>
        <taxon>Trichinellidae</taxon>
        <taxon>Trichinella</taxon>
    </lineage>
</organism>
<dbReference type="OrthoDB" id="5930758at2759"/>
<protein>
    <submittedName>
        <fullName evidence="1">Uncharacterized protein</fullName>
    </submittedName>
</protein>
<dbReference type="Proteomes" id="UP000054630">
    <property type="component" value="Unassembled WGS sequence"/>
</dbReference>
<sequence>MPRSWFVQSRFLSFSCFMADPTYYENFALSVPLAQGYIDRLGEIWFQMVSVSRHVSFKRDDILIKHTIPHIGCHMLTSNSQKRSKNQ</sequence>
<keyword evidence="2" id="KW-1185">Reference proteome</keyword>
<proteinExistence type="predicted"/>